<comment type="caution">
    <text evidence="2">The sequence shown here is derived from an EMBL/GenBank/DDBJ whole genome shotgun (WGS) entry which is preliminary data.</text>
</comment>
<evidence type="ECO:0000256" key="1">
    <source>
        <dbReference type="SAM" id="MobiDB-lite"/>
    </source>
</evidence>
<sequence>MARLMVSKSCYHSKCPLTESEQQALRTHRTYLQWVVGSPILTNSCKPKIHGKNLQTHNMGHCEYKWPVLCARKEIAKRRQLRDELESDSFSGSKVHYNIETYDESQVVTTRAKSKAQYATADTTSPPQSDEGSDEAESDGYNPSTDNVEEGNGNAEESSGDAEESGDDDSEVEESGDMESATEKSSEHVGDSNPATTPEARSKRWFLQGSRDVYYPGLNLSRSIQEEPKIQINALNEMVREFYANYYYTLEKKAPSKIAIKKEPVLDSVRVRAIPVDISKGTTTRVLMGVNGNVLSENREDLVAYIMSEYLLNIPRIIAIEIRERTVKEHTALPFRSLVYQL</sequence>
<name>A0ABS8RQ61_DATST</name>
<dbReference type="Proteomes" id="UP000823775">
    <property type="component" value="Unassembled WGS sequence"/>
</dbReference>
<dbReference type="EMBL" id="JACEIK010000077">
    <property type="protein sequence ID" value="MCD7448939.1"/>
    <property type="molecule type" value="Genomic_DNA"/>
</dbReference>
<feature type="compositionally biased region" description="Polar residues" evidence="1">
    <location>
        <begin position="120"/>
        <end position="130"/>
    </location>
</feature>
<proteinExistence type="predicted"/>
<evidence type="ECO:0000313" key="3">
    <source>
        <dbReference type="Proteomes" id="UP000823775"/>
    </source>
</evidence>
<organism evidence="2 3">
    <name type="scientific">Datura stramonium</name>
    <name type="common">Jimsonweed</name>
    <name type="synonym">Common thornapple</name>
    <dbReference type="NCBI Taxonomy" id="4076"/>
    <lineage>
        <taxon>Eukaryota</taxon>
        <taxon>Viridiplantae</taxon>
        <taxon>Streptophyta</taxon>
        <taxon>Embryophyta</taxon>
        <taxon>Tracheophyta</taxon>
        <taxon>Spermatophyta</taxon>
        <taxon>Magnoliopsida</taxon>
        <taxon>eudicotyledons</taxon>
        <taxon>Gunneridae</taxon>
        <taxon>Pentapetalae</taxon>
        <taxon>asterids</taxon>
        <taxon>lamiids</taxon>
        <taxon>Solanales</taxon>
        <taxon>Solanaceae</taxon>
        <taxon>Solanoideae</taxon>
        <taxon>Datureae</taxon>
        <taxon>Datura</taxon>
    </lineage>
</organism>
<feature type="compositionally biased region" description="Basic and acidic residues" evidence="1">
    <location>
        <begin position="181"/>
        <end position="190"/>
    </location>
</feature>
<gene>
    <name evidence="2" type="ORF">HAX54_047551</name>
</gene>
<evidence type="ECO:0000313" key="2">
    <source>
        <dbReference type="EMBL" id="MCD7448939.1"/>
    </source>
</evidence>
<accession>A0ABS8RQ61</accession>
<feature type="compositionally biased region" description="Acidic residues" evidence="1">
    <location>
        <begin position="158"/>
        <end position="177"/>
    </location>
</feature>
<reference evidence="2 3" key="1">
    <citation type="journal article" date="2021" name="BMC Genomics">
        <title>Datura genome reveals duplications of psychoactive alkaloid biosynthetic genes and high mutation rate following tissue culture.</title>
        <authorList>
            <person name="Rajewski A."/>
            <person name="Carter-House D."/>
            <person name="Stajich J."/>
            <person name="Litt A."/>
        </authorList>
    </citation>
    <scope>NUCLEOTIDE SEQUENCE [LARGE SCALE GENOMIC DNA]</scope>
    <source>
        <strain evidence="2">AR-01</strain>
    </source>
</reference>
<keyword evidence="3" id="KW-1185">Reference proteome</keyword>
<protein>
    <submittedName>
        <fullName evidence="2">Uncharacterized protein</fullName>
    </submittedName>
</protein>
<feature type="region of interest" description="Disordered" evidence="1">
    <location>
        <begin position="113"/>
        <end position="203"/>
    </location>
</feature>